<accession>A0A2S6G1S0</accession>
<protein>
    <submittedName>
        <fullName evidence="2">Uncharacterized protein</fullName>
    </submittedName>
</protein>
<evidence type="ECO:0000313" key="2">
    <source>
        <dbReference type="EMBL" id="PPK50679.1"/>
    </source>
</evidence>
<dbReference type="EMBL" id="PTIT01000059">
    <property type="protein sequence ID" value="PPK49325.1"/>
    <property type="molecule type" value="Genomic_DNA"/>
</dbReference>
<keyword evidence="4" id="KW-1185">Reference proteome</keyword>
<evidence type="ECO:0000313" key="1">
    <source>
        <dbReference type="EMBL" id="PPK49325.1"/>
    </source>
</evidence>
<evidence type="ECO:0000313" key="4">
    <source>
        <dbReference type="Proteomes" id="UP000239648"/>
    </source>
</evidence>
<dbReference type="EMBL" id="PTIU01000064">
    <property type="protein sequence ID" value="PPK50679.1"/>
    <property type="molecule type" value="Genomic_DNA"/>
</dbReference>
<name>A0A2S6G1S0_9GAMM</name>
<dbReference type="Proteomes" id="UP000239446">
    <property type="component" value="Unassembled WGS sequence"/>
</dbReference>
<reference evidence="2 3" key="2">
    <citation type="submission" date="2018-02" db="EMBL/GenBank/DDBJ databases">
        <title>Subsurface microbial communities from deep shales in Ohio and West Virginia, USA.</title>
        <authorList>
            <person name="Wrighton K."/>
        </authorList>
    </citation>
    <scope>NUCLEOTIDE SEQUENCE [LARGE SCALE GENOMIC DNA]</scope>
    <source>
        <strain evidence="2 3">UTICA-S1B9</strain>
    </source>
</reference>
<sequence>MYRVPVDALLGKKLNGHSHNEAREAIYNYLDLCNEQVYQRSKRRVSKARWVEWRSGIKDNLEKPLISGIWCEVKSNVPGSFSFLERLEQNEFESDPVRW</sequence>
<reference evidence="1 4" key="1">
    <citation type="submission" date="2018-02" db="EMBL/GenBank/DDBJ databases">
        <title>Deep subsurface shale carbon reservoir microbial communities from Ohio and West Virginia, USA.</title>
        <authorList>
            <person name="Wrighton K."/>
        </authorList>
    </citation>
    <scope>NUCLEOTIDE SEQUENCE [LARGE SCALE GENOMIC DNA]</scope>
    <source>
        <strain evidence="1 4">UTICA-S1B6</strain>
    </source>
</reference>
<evidence type="ECO:0000313" key="3">
    <source>
        <dbReference type="Proteomes" id="UP000239446"/>
    </source>
</evidence>
<dbReference type="AlphaFoldDB" id="A0A2S6G1S0"/>
<dbReference type="Proteomes" id="UP000239648">
    <property type="component" value="Unassembled WGS sequence"/>
</dbReference>
<comment type="caution">
    <text evidence="2">The sequence shown here is derived from an EMBL/GenBank/DDBJ whole genome shotgun (WGS) entry which is preliminary data.</text>
</comment>
<proteinExistence type="predicted"/>
<gene>
    <name evidence="2" type="ORF">B0H24_10644</name>
    <name evidence="1" type="ORF">BY455_1594</name>
</gene>
<organism evidence="2 3">
    <name type="scientific">Marinobacter persicus</name>
    <dbReference type="NCBI Taxonomy" id="930118"/>
    <lineage>
        <taxon>Bacteria</taxon>
        <taxon>Pseudomonadati</taxon>
        <taxon>Pseudomonadota</taxon>
        <taxon>Gammaproteobacteria</taxon>
        <taxon>Pseudomonadales</taxon>
        <taxon>Marinobacteraceae</taxon>
        <taxon>Marinobacter</taxon>
    </lineage>
</organism>